<dbReference type="KEGG" id="smx:SM11_chr0928"/>
<evidence type="ECO:0000313" key="2">
    <source>
        <dbReference type="Proteomes" id="UP000009045"/>
    </source>
</evidence>
<reference evidence="1 2" key="1">
    <citation type="journal article" date="2011" name="J. Biotechnol.">
        <title>The complete genome sequence of the dominant Sinorhizobium meliloti field isolate SM11 extends the S. meliloti pan-genome.</title>
        <authorList>
            <person name="Schneiker-Bekel S."/>
            <person name="Wibberg D."/>
            <person name="Bekel T."/>
            <person name="Blom J."/>
            <person name="Linke B."/>
            <person name="Neuweger H."/>
            <person name="Stiens M."/>
            <person name="Vorholter F.J."/>
            <person name="Weidner S."/>
            <person name="Goesmann A."/>
            <person name="Puhler A."/>
            <person name="Schluter A."/>
        </authorList>
    </citation>
    <scope>NUCLEOTIDE SEQUENCE [LARGE SCALE GENOMIC DNA]</scope>
    <source>
        <strain evidence="1 2">SM11</strain>
    </source>
</reference>
<proteinExistence type="predicted"/>
<dbReference type="PATRIC" id="fig|707241.3.peg.973"/>
<sequence length="90" mass="10234">MGKTVMRHEAQIAAGLPAAPRLVPLFKVSELQYRYPIVAANVPGKHLFCGLPTALGKTFCPYHHALCWRGRHEPFDRQPVKPVRRRLRHA</sequence>
<gene>
    <name evidence="1" type="ordered locus">SM11_chr0928</name>
</gene>
<dbReference type="HOGENOM" id="CLU_2439171_0_0_5"/>
<protein>
    <submittedName>
        <fullName evidence="1">Uncharacterized protein</fullName>
    </submittedName>
</protein>
<accession>F7X241</accession>
<organism evidence="1 2">
    <name type="scientific">Sinorhizobium meliloti (strain SM11)</name>
    <dbReference type="NCBI Taxonomy" id="707241"/>
    <lineage>
        <taxon>Bacteria</taxon>
        <taxon>Pseudomonadati</taxon>
        <taxon>Pseudomonadota</taxon>
        <taxon>Alphaproteobacteria</taxon>
        <taxon>Hyphomicrobiales</taxon>
        <taxon>Rhizobiaceae</taxon>
        <taxon>Sinorhizobium/Ensifer group</taxon>
        <taxon>Sinorhizobium</taxon>
    </lineage>
</organism>
<evidence type="ECO:0000313" key="1">
    <source>
        <dbReference type="EMBL" id="AEH78205.1"/>
    </source>
</evidence>
<name>F7X241_SINMM</name>
<dbReference type="AlphaFoldDB" id="F7X241"/>
<dbReference type="EMBL" id="CP001830">
    <property type="protein sequence ID" value="AEH78205.1"/>
    <property type="molecule type" value="Genomic_DNA"/>
</dbReference>
<dbReference type="Proteomes" id="UP000009045">
    <property type="component" value="Chromosome"/>
</dbReference>